<dbReference type="InterPro" id="IPR009057">
    <property type="entry name" value="Homeodomain-like_sf"/>
</dbReference>
<evidence type="ECO:0000259" key="3">
    <source>
        <dbReference type="PROSITE" id="PS50977"/>
    </source>
</evidence>
<dbReference type="Proteomes" id="UP000257706">
    <property type="component" value="Unassembled WGS sequence"/>
</dbReference>
<dbReference type="GO" id="GO:0003677">
    <property type="term" value="F:DNA binding"/>
    <property type="evidence" value="ECO:0007669"/>
    <property type="project" value="UniProtKB-UniRule"/>
</dbReference>
<dbReference type="InterPro" id="IPR001647">
    <property type="entry name" value="HTH_TetR"/>
</dbReference>
<dbReference type="SUPFAM" id="SSF46689">
    <property type="entry name" value="Homeodomain-like"/>
    <property type="match status" value="1"/>
</dbReference>
<dbReference type="Pfam" id="PF00440">
    <property type="entry name" value="TetR_N"/>
    <property type="match status" value="1"/>
</dbReference>
<keyword evidence="1 2" id="KW-0238">DNA-binding</keyword>
<dbReference type="AlphaFoldDB" id="A0A3B9ILL7"/>
<protein>
    <submittedName>
        <fullName evidence="4">TetR family transcriptional regulator</fullName>
    </submittedName>
</protein>
<evidence type="ECO:0000313" key="4">
    <source>
        <dbReference type="EMBL" id="HAE48207.1"/>
    </source>
</evidence>
<sequence length="257" mass="27120">MERPVEREGRVAATSGRVRLADRKRAFAREEILNAAERLLLAGDLPDFSMRALSEEAGVSFATPFNHFGSKTGILRSLAQRMFDAITDRYVADSTTGAGDAIDRTFMMGQAGCAVWLQRPAVHRYLIGTLVAGGPAAGGGSADDPEEFRRRSRALWILALGDHDGIDPAMRPLAVGALPEQLAIMFRGAAALWAGGEVADDQFGAAVDLGIATSLIGYVPAGRRDDLTDRIARAAAVLAPRGAVGESVVVATGSQSD</sequence>
<organism evidence="4 5">
    <name type="scientific">Tistrella mobilis</name>
    <dbReference type="NCBI Taxonomy" id="171437"/>
    <lineage>
        <taxon>Bacteria</taxon>
        <taxon>Pseudomonadati</taxon>
        <taxon>Pseudomonadota</taxon>
        <taxon>Alphaproteobacteria</taxon>
        <taxon>Geminicoccales</taxon>
        <taxon>Geminicoccaceae</taxon>
        <taxon>Tistrella</taxon>
    </lineage>
</organism>
<evidence type="ECO:0000256" key="2">
    <source>
        <dbReference type="PROSITE-ProRule" id="PRU00335"/>
    </source>
</evidence>
<evidence type="ECO:0000256" key="1">
    <source>
        <dbReference type="ARBA" id="ARBA00023125"/>
    </source>
</evidence>
<reference evidence="4 5" key="1">
    <citation type="journal article" date="2018" name="Nat. Biotechnol.">
        <title>A standardized bacterial taxonomy based on genome phylogeny substantially revises the tree of life.</title>
        <authorList>
            <person name="Parks D.H."/>
            <person name="Chuvochina M."/>
            <person name="Waite D.W."/>
            <person name="Rinke C."/>
            <person name="Skarshewski A."/>
            <person name="Chaumeil P.A."/>
            <person name="Hugenholtz P."/>
        </authorList>
    </citation>
    <scope>NUCLEOTIDE SEQUENCE [LARGE SCALE GENOMIC DNA]</scope>
    <source>
        <strain evidence="4">UBA8739</strain>
    </source>
</reference>
<name>A0A3B9ILL7_9PROT</name>
<dbReference type="Gene3D" id="1.10.357.10">
    <property type="entry name" value="Tetracycline Repressor, domain 2"/>
    <property type="match status" value="1"/>
</dbReference>
<accession>A0A3B9ILL7</accession>
<feature type="DNA-binding region" description="H-T-H motif" evidence="2">
    <location>
        <begin position="49"/>
        <end position="68"/>
    </location>
</feature>
<feature type="domain" description="HTH tetR-type" evidence="3">
    <location>
        <begin position="26"/>
        <end position="86"/>
    </location>
</feature>
<proteinExistence type="predicted"/>
<dbReference type="PROSITE" id="PS50977">
    <property type="entry name" value="HTH_TETR_2"/>
    <property type="match status" value="1"/>
</dbReference>
<dbReference type="EMBL" id="DMAI01000195">
    <property type="protein sequence ID" value="HAE48207.1"/>
    <property type="molecule type" value="Genomic_DNA"/>
</dbReference>
<comment type="caution">
    <text evidence="4">The sequence shown here is derived from an EMBL/GenBank/DDBJ whole genome shotgun (WGS) entry which is preliminary data.</text>
</comment>
<gene>
    <name evidence="4" type="ORF">DCK97_12375</name>
</gene>
<evidence type="ECO:0000313" key="5">
    <source>
        <dbReference type="Proteomes" id="UP000257706"/>
    </source>
</evidence>